<dbReference type="SUPFAM" id="SSF53474">
    <property type="entry name" value="alpha/beta-Hydrolases"/>
    <property type="match status" value="1"/>
</dbReference>
<dbReference type="Gene3D" id="3.40.50.1820">
    <property type="entry name" value="alpha/beta hydrolase"/>
    <property type="match status" value="1"/>
</dbReference>
<dbReference type="InterPro" id="IPR050471">
    <property type="entry name" value="AB_hydrolase"/>
</dbReference>
<dbReference type="OrthoDB" id="5853561at2"/>
<evidence type="ECO:0000313" key="2">
    <source>
        <dbReference type="EMBL" id="SFT49701.1"/>
    </source>
</evidence>
<sequence length="259" mass="28320">MRSFLTDAGVAGATAGNGSAILFISGLGGRGTFWHRVMDILSPDYQTITFDHPGVGASERVDEQSIPNVVAAALDVLDTLGIDRATIVGHSTGSLVAQAIALEFPQRCVQLVLSGGWARPDGRFRDCFILRKQVLMKAGSVAYDLLSDLLGYPNAWYNSAIARSQQPEFDGPHQTDDAIVADRIDMLLHYSRSDELHRLDLRTLVIGARDDMVVPIEHSRELSSLIRGSVLVEMDGGHFFPKVETSKYARHLLQFVGQT</sequence>
<dbReference type="GO" id="GO:0016787">
    <property type="term" value="F:hydrolase activity"/>
    <property type="evidence" value="ECO:0007669"/>
    <property type="project" value="UniProtKB-KW"/>
</dbReference>
<feature type="domain" description="AB hydrolase-1" evidence="1">
    <location>
        <begin position="20"/>
        <end position="240"/>
    </location>
</feature>
<dbReference type="InterPro" id="IPR029058">
    <property type="entry name" value="AB_hydrolase_fold"/>
</dbReference>
<dbReference type="InterPro" id="IPR000073">
    <property type="entry name" value="AB_hydrolase_1"/>
</dbReference>
<dbReference type="Proteomes" id="UP000198844">
    <property type="component" value="Unassembled WGS sequence"/>
</dbReference>
<dbReference type="PANTHER" id="PTHR43433:SF5">
    <property type="entry name" value="AB HYDROLASE-1 DOMAIN-CONTAINING PROTEIN"/>
    <property type="match status" value="1"/>
</dbReference>
<dbReference type="EMBL" id="FPBH01000001">
    <property type="protein sequence ID" value="SFT49701.1"/>
    <property type="molecule type" value="Genomic_DNA"/>
</dbReference>
<dbReference type="PRINTS" id="PR00111">
    <property type="entry name" value="ABHYDROLASE"/>
</dbReference>
<proteinExistence type="predicted"/>
<reference evidence="2 3" key="1">
    <citation type="submission" date="2016-10" db="EMBL/GenBank/DDBJ databases">
        <authorList>
            <person name="de Groot N.N."/>
        </authorList>
    </citation>
    <scope>NUCLEOTIDE SEQUENCE [LARGE SCALE GENOMIC DNA]</scope>
    <source>
        <strain evidence="2 3">LMG 27731</strain>
    </source>
</reference>
<evidence type="ECO:0000259" key="1">
    <source>
        <dbReference type="Pfam" id="PF00561"/>
    </source>
</evidence>
<evidence type="ECO:0000313" key="3">
    <source>
        <dbReference type="Proteomes" id="UP000198844"/>
    </source>
</evidence>
<keyword evidence="2" id="KW-0378">Hydrolase</keyword>
<accession>A0A1I6YH77</accession>
<name>A0A1I6YH77_9BURK</name>
<dbReference type="Pfam" id="PF00561">
    <property type="entry name" value="Abhydrolase_1"/>
    <property type="match status" value="1"/>
</dbReference>
<gene>
    <name evidence="2" type="ORF">SAMN05192563_1001490</name>
</gene>
<dbReference type="RefSeq" id="WP_093632709.1">
    <property type="nucleotide sequence ID" value="NZ_FPBH01000001.1"/>
</dbReference>
<protein>
    <submittedName>
        <fullName evidence="2">Aminoacrylate hydrolase</fullName>
    </submittedName>
</protein>
<organism evidence="2 3">
    <name type="scientific">Paraburkholderia aspalathi</name>
    <dbReference type="NCBI Taxonomy" id="1324617"/>
    <lineage>
        <taxon>Bacteria</taxon>
        <taxon>Pseudomonadati</taxon>
        <taxon>Pseudomonadota</taxon>
        <taxon>Betaproteobacteria</taxon>
        <taxon>Burkholderiales</taxon>
        <taxon>Burkholderiaceae</taxon>
        <taxon>Paraburkholderia</taxon>
    </lineage>
</organism>
<dbReference type="AlphaFoldDB" id="A0A1I6YH77"/>
<dbReference type="PANTHER" id="PTHR43433">
    <property type="entry name" value="HYDROLASE, ALPHA/BETA FOLD FAMILY PROTEIN"/>
    <property type="match status" value="1"/>
</dbReference>